<proteinExistence type="predicted"/>
<dbReference type="EMBL" id="JAUSUP010000005">
    <property type="protein sequence ID" value="MDQ0352171.1"/>
    <property type="molecule type" value="Genomic_DNA"/>
</dbReference>
<evidence type="ECO:0000313" key="4">
    <source>
        <dbReference type="EMBL" id="MDQ0352171.1"/>
    </source>
</evidence>
<dbReference type="PANTHER" id="PTHR10357">
    <property type="entry name" value="ALPHA-AMYLASE FAMILY MEMBER"/>
    <property type="match status" value="1"/>
</dbReference>
<dbReference type="InterPro" id="IPR013780">
    <property type="entry name" value="Glyco_hydro_b"/>
</dbReference>
<feature type="domain" description="Glycosyl hydrolase family 13 catalytic" evidence="3">
    <location>
        <begin position="1"/>
        <end position="258"/>
    </location>
</feature>
<dbReference type="CDD" id="cd11338">
    <property type="entry name" value="AmyAc_CMD"/>
    <property type="match status" value="1"/>
</dbReference>
<dbReference type="Proteomes" id="UP001236723">
    <property type="component" value="Unassembled WGS sequence"/>
</dbReference>
<dbReference type="Pfam" id="PF00128">
    <property type="entry name" value="Alpha-amylase"/>
    <property type="match status" value="1"/>
</dbReference>
<dbReference type="InterPro" id="IPR006047">
    <property type="entry name" value="GH13_cat_dom"/>
</dbReference>
<reference evidence="4 5" key="1">
    <citation type="submission" date="2023-07" db="EMBL/GenBank/DDBJ databases">
        <title>Genomic Encyclopedia of Type Strains, Phase IV (KMG-IV): sequencing the most valuable type-strain genomes for metagenomic binning, comparative biology and taxonomic classification.</title>
        <authorList>
            <person name="Goeker M."/>
        </authorList>
    </citation>
    <scope>NUCLEOTIDE SEQUENCE [LARGE SCALE GENOMIC DNA]</scope>
    <source>
        <strain evidence="4 5">DSM 15448</strain>
    </source>
</reference>
<dbReference type="SUPFAM" id="SSF51011">
    <property type="entry name" value="Glycosyl hydrolase domain"/>
    <property type="match status" value="1"/>
</dbReference>
<dbReference type="InterPro" id="IPR045857">
    <property type="entry name" value="O16G_dom_2"/>
</dbReference>
<dbReference type="SUPFAM" id="SSF51445">
    <property type="entry name" value="(Trans)glycosidases"/>
    <property type="match status" value="1"/>
</dbReference>
<dbReference type="PANTHER" id="PTHR10357:SF210">
    <property type="entry name" value="MALTODEXTRIN GLUCOSIDASE"/>
    <property type="match status" value="1"/>
</dbReference>
<accession>A0ABU0DUR1</accession>
<dbReference type="Gene3D" id="2.60.40.1180">
    <property type="entry name" value="Golgi alpha-mannosidase II"/>
    <property type="match status" value="1"/>
</dbReference>
<dbReference type="Gene3D" id="3.90.400.10">
    <property type="entry name" value="Oligo-1,6-glucosidase, Domain 2"/>
    <property type="match status" value="1"/>
</dbReference>
<dbReference type="Gene3D" id="3.20.20.80">
    <property type="entry name" value="Glycosidases"/>
    <property type="match status" value="1"/>
</dbReference>
<organism evidence="4 5">
    <name type="scientific">Alkalibacillus filiformis</name>
    <dbReference type="NCBI Taxonomy" id="200990"/>
    <lineage>
        <taxon>Bacteria</taxon>
        <taxon>Bacillati</taxon>
        <taxon>Bacillota</taxon>
        <taxon>Bacilli</taxon>
        <taxon>Bacillales</taxon>
        <taxon>Bacillaceae</taxon>
        <taxon>Alkalibacillus</taxon>
    </lineage>
</organism>
<evidence type="ECO:0000259" key="3">
    <source>
        <dbReference type="SMART" id="SM00642"/>
    </source>
</evidence>
<sequence>MLDAVFNHSGYYFAPFQDVIENGQDSRYVNWFHIKDFPIQTEPRPNYHTFAYEPKMPKLNTENPEVKQYLLDVATYWIEEFDIDGWRLDVANEIDHQFWREFRQAVKRAKNDVYILGEIWHDSMPWLQGDQFDAVMNYPFTESTLDFFARAQINAEQFSNDIQYVLASYPETVNEVAFNLLGSHDTPRVLTLCNGDQRKALLMYLFQLTFVGTPCIYYGDEIAMTGGQDPGCRKCMEWDIDQQDRELFAQLRQLIKLRKTIPALGPNSSFRFIQADKHQNTLIYERAKGQSTVTIVINNSANDSFYDSTTDSTNLLTNENILLGDRIEIPPFSFIVLES</sequence>
<evidence type="ECO:0000256" key="2">
    <source>
        <dbReference type="ARBA" id="ARBA00023295"/>
    </source>
</evidence>
<name>A0ABU0DUR1_9BACI</name>
<keyword evidence="1" id="KW-0378">Hydrolase</keyword>
<keyword evidence="5" id="KW-1185">Reference proteome</keyword>
<evidence type="ECO:0000256" key="1">
    <source>
        <dbReference type="ARBA" id="ARBA00022801"/>
    </source>
</evidence>
<dbReference type="InterPro" id="IPR017853">
    <property type="entry name" value="GH"/>
</dbReference>
<dbReference type="GO" id="GO:0016798">
    <property type="term" value="F:hydrolase activity, acting on glycosyl bonds"/>
    <property type="evidence" value="ECO:0007669"/>
    <property type="project" value="UniProtKB-KW"/>
</dbReference>
<gene>
    <name evidence="4" type="ORF">J2R98_002005</name>
</gene>
<keyword evidence="2 4" id="KW-0326">Glycosidase</keyword>
<comment type="caution">
    <text evidence="4">The sequence shown here is derived from an EMBL/GenBank/DDBJ whole genome shotgun (WGS) entry which is preliminary data.</text>
</comment>
<protein>
    <submittedName>
        <fullName evidence="4">Glycosidase</fullName>
    </submittedName>
</protein>
<dbReference type="SMART" id="SM00642">
    <property type="entry name" value="Aamy"/>
    <property type="match status" value="1"/>
</dbReference>
<evidence type="ECO:0000313" key="5">
    <source>
        <dbReference type="Proteomes" id="UP001236723"/>
    </source>
</evidence>